<dbReference type="Pfam" id="PF13041">
    <property type="entry name" value="PPR_2"/>
    <property type="match status" value="2"/>
</dbReference>
<keyword evidence="2" id="KW-0677">Repeat</keyword>
<dbReference type="OrthoDB" id="185373at2759"/>
<feature type="repeat" description="PPR" evidence="3">
    <location>
        <begin position="359"/>
        <end position="393"/>
    </location>
</feature>
<evidence type="ECO:0000256" key="3">
    <source>
        <dbReference type="PROSITE-ProRule" id="PRU00708"/>
    </source>
</evidence>
<evidence type="ECO:0000313" key="5">
    <source>
        <dbReference type="Proteomes" id="UP000504607"/>
    </source>
</evidence>
<feature type="repeat" description="PPR" evidence="3">
    <location>
        <begin position="324"/>
        <end position="358"/>
    </location>
</feature>
<name>A0A6J0PF08_ELAGV</name>
<gene>
    <name evidence="6 7" type="primary">LOC105036158</name>
</gene>
<feature type="compositionally biased region" description="Low complexity" evidence="4">
    <location>
        <begin position="24"/>
        <end position="36"/>
    </location>
</feature>
<accession>A0A6J0PF08</accession>
<dbReference type="RefSeq" id="XP_019703118.1">
    <property type="nucleotide sequence ID" value="XM_019847559.1"/>
</dbReference>
<dbReference type="Proteomes" id="UP000504607">
    <property type="component" value="Unplaced"/>
</dbReference>
<feature type="repeat" description="PPR" evidence="3">
    <location>
        <begin position="183"/>
        <end position="217"/>
    </location>
</feature>
<dbReference type="Gene3D" id="1.25.40.10">
    <property type="entry name" value="Tetratricopeptide repeat domain"/>
    <property type="match status" value="3"/>
</dbReference>
<dbReference type="InterPro" id="IPR011990">
    <property type="entry name" value="TPR-like_helical_dom_sf"/>
</dbReference>
<dbReference type="Pfam" id="PF12854">
    <property type="entry name" value="PPR_1"/>
    <property type="match status" value="2"/>
</dbReference>
<dbReference type="PROSITE" id="PS51375">
    <property type="entry name" value="PPR"/>
    <property type="match status" value="6"/>
</dbReference>
<sequence length="458" mass="50594">MAPPLLSFPGKNPPIVPLPSLYRPTTTTATATTSFRSPPPPPPSIGSAARIQKLIAAQSDPLLAKEIYDVASSLRPDLLRRSSLHTLILKLARARHFSAALSFLRHLPSPSPALLSSLFHTFSRVSRPDLALSAFRRLLLSSSSPPCPKLFNRLLSALATHPSSLPAALSLLKSASSLGVTPTTRSFNVLMFAFCRVGKLSVAYSLFNRIFAVGLTPDVASYRILMQGLCRKSQVGTAISLLDDMLNKGFVPDALTYTTLLNSLCRKKKLREAYKLLCRMKVRGCNPDIVHYNTVIIGFCREGRPLDACKVIEDMPKNFGCLPNLVSYAILVHGLSSRGLFEQANGYLEDMMGRGLVPHFSVFHALIKGFCGVGKVDEACRVLEGMLRQGVAPHVDTWDLIVAGVCDEDREKLEAAVLKVVKEEEWRRCTKIVQLGGALEEYMIRRFCMRNLQRDRCW</sequence>
<dbReference type="InterPro" id="IPR002885">
    <property type="entry name" value="PPR_rpt"/>
</dbReference>
<protein>
    <submittedName>
        <fullName evidence="6 7">Pentatricopeptide repeat-containing protein At4g01400, mitochondrial</fullName>
    </submittedName>
</protein>
<feature type="repeat" description="PPR" evidence="3">
    <location>
        <begin position="288"/>
        <end position="318"/>
    </location>
</feature>
<evidence type="ECO:0000256" key="2">
    <source>
        <dbReference type="ARBA" id="ARBA00022737"/>
    </source>
</evidence>
<dbReference type="PANTHER" id="PTHR47941">
    <property type="entry name" value="PENTATRICOPEPTIDE REPEAT-CONTAINING PROTEIN 3, MITOCHONDRIAL"/>
    <property type="match status" value="1"/>
</dbReference>
<dbReference type="KEGG" id="egu:105036158"/>
<dbReference type="NCBIfam" id="TIGR00756">
    <property type="entry name" value="PPR"/>
    <property type="match status" value="6"/>
</dbReference>
<dbReference type="GeneID" id="105036158"/>
<proteinExistence type="inferred from homology"/>
<feature type="repeat" description="PPR" evidence="3">
    <location>
        <begin position="253"/>
        <end position="287"/>
    </location>
</feature>
<reference evidence="6 7" key="1">
    <citation type="submission" date="2025-04" db="UniProtKB">
        <authorList>
            <consortium name="RefSeq"/>
        </authorList>
    </citation>
    <scope>IDENTIFICATION</scope>
</reference>
<keyword evidence="5" id="KW-1185">Reference proteome</keyword>
<organism evidence="5 6">
    <name type="scientific">Elaeis guineensis var. tenera</name>
    <name type="common">Oil palm</name>
    <dbReference type="NCBI Taxonomy" id="51953"/>
    <lineage>
        <taxon>Eukaryota</taxon>
        <taxon>Viridiplantae</taxon>
        <taxon>Streptophyta</taxon>
        <taxon>Embryophyta</taxon>
        <taxon>Tracheophyta</taxon>
        <taxon>Spermatophyta</taxon>
        <taxon>Magnoliopsida</taxon>
        <taxon>Liliopsida</taxon>
        <taxon>Arecaceae</taxon>
        <taxon>Arecoideae</taxon>
        <taxon>Cocoseae</taxon>
        <taxon>Elaeidinae</taxon>
        <taxon>Elaeis</taxon>
    </lineage>
</organism>
<feature type="repeat" description="PPR" evidence="3">
    <location>
        <begin position="218"/>
        <end position="252"/>
    </location>
</feature>
<comment type="similarity">
    <text evidence="1">Belongs to the PPR family. P subfamily.</text>
</comment>
<evidence type="ECO:0000256" key="1">
    <source>
        <dbReference type="ARBA" id="ARBA00007626"/>
    </source>
</evidence>
<evidence type="ECO:0000313" key="6">
    <source>
        <dbReference type="RefSeq" id="XP_019703118.1"/>
    </source>
</evidence>
<feature type="region of interest" description="Disordered" evidence="4">
    <location>
        <begin position="17"/>
        <end position="46"/>
    </location>
</feature>
<evidence type="ECO:0000313" key="7">
    <source>
        <dbReference type="RefSeq" id="XP_029117978.1"/>
    </source>
</evidence>
<dbReference type="RefSeq" id="XP_029117978.1">
    <property type="nucleotide sequence ID" value="XM_029262145.1"/>
</dbReference>
<evidence type="ECO:0000256" key="4">
    <source>
        <dbReference type="SAM" id="MobiDB-lite"/>
    </source>
</evidence>
<dbReference type="AlphaFoldDB" id="A0A6J0PF08"/>